<organism evidence="3 4">
    <name type="scientific">Pseudoclavibacter endophyticus</name>
    <dbReference type="NCBI Taxonomy" id="1778590"/>
    <lineage>
        <taxon>Bacteria</taxon>
        <taxon>Bacillati</taxon>
        <taxon>Actinomycetota</taxon>
        <taxon>Actinomycetes</taxon>
        <taxon>Micrococcales</taxon>
        <taxon>Microbacteriaceae</taxon>
        <taxon>Pseudoclavibacter</taxon>
    </lineage>
</organism>
<comment type="caution">
    <text evidence="3">The sequence shown here is derived from an EMBL/GenBank/DDBJ whole genome shotgun (WGS) entry which is preliminary data.</text>
</comment>
<proteinExistence type="predicted"/>
<gene>
    <name evidence="3" type="ORF">F8O04_02355</name>
</gene>
<keyword evidence="4" id="KW-1185">Reference proteome</keyword>
<sequence length="222" mass="24133">MNPLVLAAQVPLDPEADEASEWLRQELAKQEYLSAQPSLWDRAIAAFWEWVNSLFGNVPGAPIDPTGILVALVVVVLGIVLAILVGRPVLARRSAATSDRHVFLDDDARSAAELRAASEAAAERGDWALAVTERYRALARELGDRTLIAVRPGSTAHDVARRAAVPFPDEADALASAARDFDDVRYLDRAGTEAAWHRTRELDTRLATARPAAIGDLDRMHA</sequence>
<dbReference type="Pfam" id="PF13559">
    <property type="entry name" value="DUF4129"/>
    <property type="match status" value="1"/>
</dbReference>
<dbReference type="EMBL" id="WBJY01000001">
    <property type="protein sequence ID" value="KAB1649144.1"/>
    <property type="molecule type" value="Genomic_DNA"/>
</dbReference>
<dbReference type="AlphaFoldDB" id="A0A6H9WS49"/>
<dbReference type="OrthoDB" id="3389322at2"/>
<protein>
    <submittedName>
        <fullName evidence="3">DUF4129 domain-containing protein</fullName>
    </submittedName>
</protein>
<keyword evidence="1" id="KW-0812">Transmembrane</keyword>
<evidence type="ECO:0000313" key="3">
    <source>
        <dbReference type="EMBL" id="KAB1649144.1"/>
    </source>
</evidence>
<feature type="transmembrane region" description="Helical" evidence="1">
    <location>
        <begin position="68"/>
        <end position="90"/>
    </location>
</feature>
<evidence type="ECO:0000313" key="4">
    <source>
        <dbReference type="Proteomes" id="UP000431744"/>
    </source>
</evidence>
<dbReference type="Proteomes" id="UP000431744">
    <property type="component" value="Unassembled WGS sequence"/>
</dbReference>
<keyword evidence="1" id="KW-0472">Membrane</keyword>
<feature type="domain" description="Protein-glutamine gamma-glutamyltransferase-like C-terminal" evidence="2">
    <location>
        <begin position="134"/>
        <end position="203"/>
    </location>
</feature>
<reference evidence="3 4" key="1">
    <citation type="submission" date="2019-09" db="EMBL/GenBank/DDBJ databases">
        <title>Phylogeny of genus Pseudoclavibacter and closely related genus.</title>
        <authorList>
            <person name="Li Y."/>
        </authorList>
    </citation>
    <scope>NUCLEOTIDE SEQUENCE [LARGE SCALE GENOMIC DNA]</scope>
    <source>
        <strain evidence="3 4">EGI 60007</strain>
    </source>
</reference>
<dbReference type="InterPro" id="IPR025403">
    <property type="entry name" value="TgpA-like_C"/>
</dbReference>
<evidence type="ECO:0000259" key="2">
    <source>
        <dbReference type="Pfam" id="PF13559"/>
    </source>
</evidence>
<name>A0A6H9WS49_9MICO</name>
<dbReference type="RefSeq" id="WP_158027736.1">
    <property type="nucleotide sequence ID" value="NZ_BMHG01000001.1"/>
</dbReference>
<accession>A0A6H9WS49</accession>
<evidence type="ECO:0000256" key="1">
    <source>
        <dbReference type="SAM" id="Phobius"/>
    </source>
</evidence>
<keyword evidence="1" id="KW-1133">Transmembrane helix</keyword>